<feature type="compositionally biased region" description="Polar residues" evidence="6">
    <location>
        <begin position="629"/>
        <end position="641"/>
    </location>
</feature>
<dbReference type="Gene3D" id="1.10.510.10">
    <property type="entry name" value="Transferase(Phosphotransferase) domain 1"/>
    <property type="match status" value="1"/>
</dbReference>
<sequence>MQRRQMAAAESDAASQSAGPELPRSSGRPTSSERSNQEAELAEASPSDESRSSGKAARSKSSGSAFDEVIEGADTVIRAGSSRSNISATQSHRMTGDSFPLRGSSHNSHRANTPASITRELGGQRLNHFLLLDQIGGGGMGAVFRARDEQLGRTVAVKVIPFAADDPDLQRRFRNEAQSAAKLDHPLIARVFDVGNDGPWHYIVFEYIDGANVRDMVANEGPLSLDDALYFTIQVAEAIGHASRRGIVHRDIKPSNVIVTTDGSVKLVDMGLARSDNFDTSEDMTASGVTLGTFDYISPEQARDPRLADIRSDLYSLGCSLFYMLTGSPPFPGGTMLQKLLSHGNAAIPDVREQREDVPAEVTAILNKMLAKTPEERYQRSETLIADLRELAARENLPRSRGVAVTMVEDDDHRESMRRLRRHLPWMIAAAVLLFSALAVELISLPTRREFNRVVSSSVSEDAIESKAPRSIDLPPGIQGELRTEEATGSGTGTTNPPGTETNIESTPRATADANLPNMNGTTNVAPGITNPGLLPPGQLLASSVGDRIPDNGVAATGTASGGTAGMPDARTLPGDASPTAGALSGNTATSAIGSEIPSLPPNLQPGSVVSGSVIPGNTPLAGGLTASEGVSPSSTETNAGNPMPSLEIDPPQLSGLPLPPGMGNEVFQTLPLVPRVVEPDEATMDTAPATSLTDSATDSATDRDGNTSPLTGDSVGTPVPPNALAASMLLPNAERSADMVAGIDSTSPRSRTNGSPTEAMTIPAPTRIQIVSAEALRVPQLREEAARAGVQLATTLADALQLSNEFEIERIDIATPKLVSAPVIIPRSDLILSSSLPGGTEIVFRSTDNVDMQRSEMMTIGSHRIEMSGLHFSWTVPATETDGGALFAINDNRRVRLRDCSITIDNATRRDDVQAFSVVTDPERLPYDRIESTAVTQTNGALPLVSIEMFNVIIRGQITMLRMDVAAELQLLWENGLLAVSRRMIEMGGALEPPRPSSGSVRLSLEQLTAITPKGLLQMRMGVSSRYPVEIERRAEECVFVVDAGIPHIELTGIPRVDRDEIWVRLRGSGNAYDTDTTLDDPMLLIRDELGQTRITTMSDLLEILEDPPPWMNERPPRWTVRWTEKLPETTPSNRWTPSDFRQDGSVVGGFQERTLPRMPMEATFDFPPSP</sequence>
<dbReference type="InterPro" id="IPR000719">
    <property type="entry name" value="Prot_kinase_dom"/>
</dbReference>
<keyword evidence="10" id="KW-1185">Reference proteome</keyword>
<accession>A0ABS8NGF4</accession>
<name>A0ABS8NGF4_9BACT</name>
<evidence type="ECO:0000259" key="8">
    <source>
        <dbReference type="PROSITE" id="PS50011"/>
    </source>
</evidence>
<feature type="region of interest" description="Disordered" evidence="6">
    <location>
        <begin position="1"/>
        <end position="66"/>
    </location>
</feature>
<dbReference type="SMART" id="SM00220">
    <property type="entry name" value="S_TKc"/>
    <property type="match status" value="1"/>
</dbReference>
<feature type="binding site" evidence="5">
    <location>
        <position position="158"/>
    </location>
    <ligand>
        <name>ATP</name>
        <dbReference type="ChEBI" id="CHEBI:30616"/>
    </ligand>
</feature>
<comment type="caution">
    <text evidence="9">The sequence shown here is derived from an EMBL/GenBank/DDBJ whole genome shotgun (WGS) entry which is preliminary data.</text>
</comment>
<dbReference type="PROSITE" id="PS00108">
    <property type="entry name" value="PROTEIN_KINASE_ST"/>
    <property type="match status" value="1"/>
</dbReference>
<evidence type="ECO:0000313" key="9">
    <source>
        <dbReference type="EMBL" id="MCC9642634.1"/>
    </source>
</evidence>
<feature type="compositionally biased region" description="Low complexity" evidence="6">
    <location>
        <begin position="493"/>
        <end position="503"/>
    </location>
</feature>
<gene>
    <name evidence="9" type="ORF">LOC71_10135</name>
</gene>
<keyword evidence="2 5" id="KW-0547">Nucleotide-binding</keyword>
<dbReference type="PANTHER" id="PTHR43289:SF6">
    <property type="entry name" value="SERINE_THREONINE-PROTEIN KINASE NEKL-3"/>
    <property type="match status" value="1"/>
</dbReference>
<evidence type="ECO:0000313" key="10">
    <source>
        <dbReference type="Proteomes" id="UP001430306"/>
    </source>
</evidence>
<dbReference type="SUPFAM" id="SSF56112">
    <property type="entry name" value="Protein kinase-like (PK-like)"/>
    <property type="match status" value="1"/>
</dbReference>
<dbReference type="Proteomes" id="UP001430306">
    <property type="component" value="Unassembled WGS sequence"/>
</dbReference>
<keyword evidence="4 5" id="KW-0067">ATP-binding</keyword>
<feature type="compositionally biased region" description="Low complexity" evidence="6">
    <location>
        <begin position="686"/>
        <end position="700"/>
    </location>
</feature>
<evidence type="ECO:0000256" key="6">
    <source>
        <dbReference type="SAM" id="MobiDB-lite"/>
    </source>
</evidence>
<dbReference type="PROSITE" id="PS00107">
    <property type="entry name" value="PROTEIN_KINASE_ATP"/>
    <property type="match status" value="1"/>
</dbReference>
<organism evidence="9 10">
    <name type="scientific">Rhodopirellula halodulae</name>
    <dbReference type="NCBI Taxonomy" id="2894198"/>
    <lineage>
        <taxon>Bacteria</taxon>
        <taxon>Pseudomonadati</taxon>
        <taxon>Planctomycetota</taxon>
        <taxon>Planctomycetia</taxon>
        <taxon>Pirellulales</taxon>
        <taxon>Pirellulaceae</taxon>
        <taxon>Rhodopirellula</taxon>
    </lineage>
</organism>
<keyword evidence="7" id="KW-0812">Transmembrane</keyword>
<keyword evidence="7" id="KW-0472">Membrane</keyword>
<proteinExistence type="predicted"/>
<evidence type="ECO:0000256" key="5">
    <source>
        <dbReference type="PROSITE-ProRule" id="PRU10141"/>
    </source>
</evidence>
<dbReference type="InterPro" id="IPR008271">
    <property type="entry name" value="Ser/Thr_kinase_AS"/>
</dbReference>
<dbReference type="PANTHER" id="PTHR43289">
    <property type="entry name" value="MITOGEN-ACTIVATED PROTEIN KINASE KINASE KINASE 20-RELATED"/>
    <property type="match status" value="1"/>
</dbReference>
<feature type="compositionally biased region" description="Low complexity" evidence="6">
    <location>
        <begin position="53"/>
        <end position="64"/>
    </location>
</feature>
<evidence type="ECO:0000256" key="3">
    <source>
        <dbReference type="ARBA" id="ARBA00022777"/>
    </source>
</evidence>
<dbReference type="Gene3D" id="3.30.200.20">
    <property type="entry name" value="Phosphorylase Kinase, domain 1"/>
    <property type="match status" value="1"/>
</dbReference>
<feature type="compositionally biased region" description="Polar residues" evidence="6">
    <location>
        <begin position="104"/>
        <end position="113"/>
    </location>
</feature>
<feature type="compositionally biased region" description="Low complexity" evidence="6">
    <location>
        <begin position="7"/>
        <end position="18"/>
    </location>
</feature>
<keyword evidence="3 9" id="KW-0418">Kinase</keyword>
<dbReference type="InterPro" id="IPR017441">
    <property type="entry name" value="Protein_kinase_ATP_BS"/>
</dbReference>
<dbReference type="PROSITE" id="PS50011">
    <property type="entry name" value="PROTEIN_KINASE_DOM"/>
    <property type="match status" value="1"/>
</dbReference>
<feature type="transmembrane region" description="Helical" evidence="7">
    <location>
        <begin position="424"/>
        <end position="445"/>
    </location>
</feature>
<feature type="region of interest" description="Disordered" evidence="6">
    <location>
        <begin position="454"/>
        <end position="663"/>
    </location>
</feature>
<feature type="region of interest" description="Disordered" evidence="6">
    <location>
        <begin position="81"/>
        <end position="113"/>
    </location>
</feature>
<dbReference type="Pfam" id="PF00069">
    <property type="entry name" value="Pkinase"/>
    <property type="match status" value="1"/>
</dbReference>
<dbReference type="EMBL" id="JAJKFW010000022">
    <property type="protein sequence ID" value="MCC9642634.1"/>
    <property type="molecule type" value="Genomic_DNA"/>
</dbReference>
<dbReference type="GO" id="GO:0016301">
    <property type="term" value="F:kinase activity"/>
    <property type="evidence" value="ECO:0007669"/>
    <property type="project" value="UniProtKB-KW"/>
</dbReference>
<evidence type="ECO:0000256" key="2">
    <source>
        <dbReference type="ARBA" id="ARBA00022741"/>
    </source>
</evidence>
<protein>
    <submittedName>
        <fullName evidence="9">Protein kinase</fullName>
    </submittedName>
</protein>
<dbReference type="InterPro" id="IPR011009">
    <property type="entry name" value="Kinase-like_dom_sf"/>
</dbReference>
<keyword evidence="7" id="KW-1133">Transmembrane helix</keyword>
<feature type="region of interest" description="Disordered" evidence="6">
    <location>
        <begin position="685"/>
        <end position="724"/>
    </location>
</feature>
<evidence type="ECO:0000256" key="4">
    <source>
        <dbReference type="ARBA" id="ARBA00022840"/>
    </source>
</evidence>
<feature type="domain" description="Protein kinase" evidence="8">
    <location>
        <begin position="129"/>
        <end position="392"/>
    </location>
</feature>
<dbReference type="CDD" id="cd14014">
    <property type="entry name" value="STKc_PknB_like"/>
    <property type="match status" value="1"/>
</dbReference>
<feature type="compositionally biased region" description="Polar residues" evidence="6">
    <location>
        <begin position="81"/>
        <end position="93"/>
    </location>
</feature>
<evidence type="ECO:0000256" key="1">
    <source>
        <dbReference type="ARBA" id="ARBA00022679"/>
    </source>
</evidence>
<evidence type="ECO:0000256" key="7">
    <source>
        <dbReference type="SAM" id="Phobius"/>
    </source>
</evidence>
<keyword evidence="1" id="KW-0808">Transferase</keyword>
<reference evidence="9" key="1">
    <citation type="submission" date="2021-11" db="EMBL/GenBank/DDBJ databases">
        <title>Genome sequence.</title>
        <authorList>
            <person name="Sun Q."/>
        </authorList>
    </citation>
    <scope>NUCLEOTIDE SEQUENCE</scope>
    <source>
        <strain evidence="9">JC740</strain>
    </source>
</reference>